<gene>
    <name evidence="1" type="ORF">EWH70_21405</name>
</gene>
<dbReference type="AlphaFoldDB" id="A0A4Q7J7U7"/>
<accession>A0A4Q7J7U7</accession>
<sequence length="209" mass="22814">MTDLTAATGAGLKEFLDRVVKYGEINPSTGNAQRVAATKVLASEADPDGVDIRSLDVERVLDRFDSLNRMNYSTASLATYKTRFRNSVAMYLAWLDGDPTWKNVVKTRRSAATSRVTNVAPTQVVEAEPAGSDRRNFALLEDGSRPISAPIVTYQLPIRPDLLVQIQLPVDLTPDDADRVATFVRSLAFAPSTTKNRSEPGWAGDDRGA</sequence>
<comment type="caution">
    <text evidence="1">The sequence shown here is derived from an EMBL/GenBank/DDBJ whole genome shotgun (WGS) entry which is preliminary data.</text>
</comment>
<dbReference type="OrthoDB" id="5189562at2"/>
<evidence type="ECO:0008006" key="3">
    <source>
        <dbReference type="Google" id="ProtNLM"/>
    </source>
</evidence>
<dbReference type="EMBL" id="SFCC01000010">
    <property type="protein sequence ID" value="RZQ62134.1"/>
    <property type="molecule type" value="Genomic_DNA"/>
</dbReference>
<name>A0A4Q7J7U7_9PSEU</name>
<reference evidence="1 2" key="1">
    <citation type="submission" date="2019-02" db="EMBL/GenBank/DDBJ databases">
        <title>Draft genome sequence of Amycolatopsis sp. 8-3EHSu isolated from roots of Suaeda maritima.</title>
        <authorList>
            <person name="Duangmal K."/>
            <person name="Chantavorakit T."/>
        </authorList>
    </citation>
    <scope>NUCLEOTIDE SEQUENCE [LARGE SCALE GENOMIC DNA]</scope>
    <source>
        <strain evidence="1 2">8-3EHSu</strain>
    </source>
</reference>
<dbReference type="Proteomes" id="UP000292003">
    <property type="component" value="Unassembled WGS sequence"/>
</dbReference>
<organism evidence="1 2">
    <name type="scientific">Amycolatopsis suaedae</name>
    <dbReference type="NCBI Taxonomy" id="2510978"/>
    <lineage>
        <taxon>Bacteria</taxon>
        <taxon>Bacillati</taxon>
        <taxon>Actinomycetota</taxon>
        <taxon>Actinomycetes</taxon>
        <taxon>Pseudonocardiales</taxon>
        <taxon>Pseudonocardiaceae</taxon>
        <taxon>Amycolatopsis</taxon>
    </lineage>
</organism>
<evidence type="ECO:0000313" key="2">
    <source>
        <dbReference type="Proteomes" id="UP000292003"/>
    </source>
</evidence>
<dbReference type="RefSeq" id="WP_130477227.1">
    <property type="nucleotide sequence ID" value="NZ_SFCC01000010.1"/>
</dbReference>
<evidence type="ECO:0000313" key="1">
    <source>
        <dbReference type="EMBL" id="RZQ62134.1"/>
    </source>
</evidence>
<protein>
    <recommendedName>
        <fullName evidence="3">Core-binding (CB) domain-containing protein</fullName>
    </recommendedName>
</protein>
<proteinExistence type="predicted"/>
<keyword evidence="2" id="KW-1185">Reference proteome</keyword>